<evidence type="ECO:0000313" key="3">
    <source>
        <dbReference type="Proteomes" id="UP000299102"/>
    </source>
</evidence>
<sequence length="291" mass="32517">MVLNSRGSEVGKGTSEPPATVWYKTPHHTAARPRRAIKLPFLPLILREEKEKWTRLITEWYPRVNKRYKGRQHKRWEDDIKQIAGAKWTRIARDRETWKSLEEAFVAGQAVTSNNPIADDIINLDVRRARERAAACRPKSTCSPDDIQIQKKHESLRKPTATRLAVRAAKSCRVQSKVAVVALLAPEAVGGVPGATFERICVTACVYGRWQVVVVWEPRFGARSHGTSSTTPALAPLNGDATMHTTATRTPSDVCGALDVRGARVCAVVKAADRVSDYDNYGQGFDYYRRP</sequence>
<name>A0A4C1UXN2_EUMVA</name>
<gene>
    <name evidence="2" type="ORF">EVAR_94704_1</name>
</gene>
<protein>
    <submittedName>
        <fullName evidence="2">Uncharacterized protein</fullName>
    </submittedName>
</protein>
<dbReference type="Proteomes" id="UP000299102">
    <property type="component" value="Unassembled WGS sequence"/>
</dbReference>
<dbReference type="EMBL" id="BGZK01000234">
    <property type="protein sequence ID" value="GBP30524.1"/>
    <property type="molecule type" value="Genomic_DNA"/>
</dbReference>
<organism evidence="2 3">
    <name type="scientific">Eumeta variegata</name>
    <name type="common">Bagworm moth</name>
    <name type="synonym">Eumeta japonica</name>
    <dbReference type="NCBI Taxonomy" id="151549"/>
    <lineage>
        <taxon>Eukaryota</taxon>
        <taxon>Metazoa</taxon>
        <taxon>Ecdysozoa</taxon>
        <taxon>Arthropoda</taxon>
        <taxon>Hexapoda</taxon>
        <taxon>Insecta</taxon>
        <taxon>Pterygota</taxon>
        <taxon>Neoptera</taxon>
        <taxon>Endopterygota</taxon>
        <taxon>Lepidoptera</taxon>
        <taxon>Glossata</taxon>
        <taxon>Ditrysia</taxon>
        <taxon>Tineoidea</taxon>
        <taxon>Psychidae</taxon>
        <taxon>Oiketicinae</taxon>
        <taxon>Eumeta</taxon>
    </lineage>
</organism>
<evidence type="ECO:0000256" key="1">
    <source>
        <dbReference type="SAM" id="MobiDB-lite"/>
    </source>
</evidence>
<evidence type="ECO:0000313" key="2">
    <source>
        <dbReference type="EMBL" id="GBP30524.1"/>
    </source>
</evidence>
<accession>A0A4C1UXN2</accession>
<comment type="caution">
    <text evidence="2">The sequence shown here is derived from an EMBL/GenBank/DDBJ whole genome shotgun (WGS) entry which is preliminary data.</text>
</comment>
<reference evidence="2 3" key="1">
    <citation type="journal article" date="2019" name="Commun. Biol.">
        <title>The bagworm genome reveals a unique fibroin gene that provides high tensile strength.</title>
        <authorList>
            <person name="Kono N."/>
            <person name="Nakamura H."/>
            <person name="Ohtoshi R."/>
            <person name="Tomita M."/>
            <person name="Numata K."/>
            <person name="Arakawa K."/>
        </authorList>
    </citation>
    <scope>NUCLEOTIDE SEQUENCE [LARGE SCALE GENOMIC DNA]</scope>
</reference>
<proteinExistence type="predicted"/>
<dbReference type="OrthoDB" id="410104at2759"/>
<feature type="region of interest" description="Disordered" evidence="1">
    <location>
        <begin position="1"/>
        <end position="27"/>
    </location>
</feature>
<dbReference type="AlphaFoldDB" id="A0A4C1UXN2"/>
<keyword evidence="3" id="KW-1185">Reference proteome</keyword>